<evidence type="ECO:0000313" key="2">
    <source>
        <dbReference type="Proteomes" id="UP000798662"/>
    </source>
</evidence>
<organism evidence="1 2">
    <name type="scientific">Pyropia yezoensis</name>
    <name type="common">Susabi-nori</name>
    <name type="synonym">Porphyra yezoensis</name>
    <dbReference type="NCBI Taxonomy" id="2788"/>
    <lineage>
        <taxon>Eukaryota</taxon>
        <taxon>Rhodophyta</taxon>
        <taxon>Bangiophyceae</taxon>
        <taxon>Bangiales</taxon>
        <taxon>Bangiaceae</taxon>
        <taxon>Pyropia</taxon>
    </lineage>
</organism>
<proteinExistence type="predicted"/>
<protein>
    <submittedName>
        <fullName evidence="1">Uncharacterized protein</fullName>
    </submittedName>
</protein>
<reference evidence="1" key="1">
    <citation type="submission" date="2019-11" db="EMBL/GenBank/DDBJ databases">
        <title>Nori genome reveals adaptations in red seaweeds to the harsh intertidal environment.</title>
        <authorList>
            <person name="Wang D."/>
            <person name="Mao Y."/>
        </authorList>
    </citation>
    <scope>NUCLEOTIDE SEQUENCE</scope>
    <source>
        <tissue evidence="1">Gametophyte</tissue>
    </source>
</reference>
<name>A0ACC3C2J2_PYRYE</name>
<comment type="caution">
    <text evidence="1">The sequence shown here is derived from an EMBL/GenBank/DDBJ whole genome shotgun (WGS) entry which is preliminary data.</text>
</comment>
<evidence type="ECO:0000313" key="1">
    <source>
        <dbReference type="EMBL" id="KAK1863976.1"/>
    </source>
</evidence>
<accession>A0ACC3C2J2</accession>
<sequence length="200" mass="21567">MFGAFVAPAGGALRARPPRALETRRRCPTDRRGALSPSPRCMAAASPPPPSGASPGGDANPSESESLAAFRASLTASAAAEAAAEAAAAAESLDGYKLRDLLVERYGKSYDVTIRVSPWISGKSILSVNIMWHYQEQVSFPMSELEYLEHLEAISAYLNKWGAAGKFVRYVRATKERPRVAKAVAVPIEDIAPEHLKEWL</sequence>
<dbReference type="EMBL" id="CM020619">
    <property type="protein sequence ID" value="KAK1863976.1"/>
    <property type="molecule type" value="Genomic_DNA"/>
</dbReference>
<keyword evidence="2" id="KW-1185">Reference proteome</keyword>
<dbReference type="Proteomes" id="UP000798662">
    <property type="component" value="Chromosome 2"/>
</dbReference>
<gene>
    <name evidence="1" type="ORF">I4F81_006528</name>
</gene>